<dbReference type="Gene3D" id="3.30.450.40">
    <property type="match status" value="1"/>
</dbReference>
<protein>
    <recommendedName>
        <fullName evidence="2">histidine kinase</fullName>
        <ecNumber evidence="2">2.7.13.3</ecNumber>
    </recommendedName>
</protein>
<evidence type="ECO:0000256" key="1">
    <source>
        <dbReference type="ARBA" id="ARBA00000085"/>
    </source>
</evidence>
<comment type="catalytic activity">
    <reaction evidence="1">
        <text>ATP + protein L-histidine = ADP + protein N-phospho-L-histidine.</text>
        <dbReference type="EC" id="2.7.13.3"/>
    </reaction>
</comment>
<dbReference type="Gene3D" id="1.10.287.130">
    <property type="match status" value="1"/>
</dbReference>
<dbReference type="SUPFAM" id="SSF47384">
    <property type="entry name" value="Homodimeric domain of signal transducing histidine kinase"/>
    <property type="match status" value="1"/>
</dbReference>
<dbReference type="InterPro" id="IPR036890">
    <property type="entry name" value="HATPase_C_sf"/>
</dbReference>
<dbReference type="InterPro" id="IPR036097">
    <property type="entry name" value="HisK_dim/P_sf"/>
</dbReference>
<dbReference type="InterPro" id="IPR004358">
    <property type="entry name" value="Sig_transdc_His_kin-like_C"/>
</dbReference>
<dbReference type="CDD" id="cd00082">
    <property type="entry name" value="HisKA"/>
    <property type="match status" value="1"/>
</dbReference>
<dbReference type="PROSITE" id="PS50109">
    <property type="entry name" value="HIS_KIN"/>
    <property type="match status" value="1"/>
</dbReference>
<dbReference type="PANTHER" id="PTHR43065">
    <property type="entry name" value="SENSOR HISTIDINE KINASE"/>
    <property type="match status" value="1"/>
</dbReference>
<dbReference type="Pfam" id="PF02518">
    <property type="entry name" value="HATPase_c"/>
    <property type="match status" value="1"/>
</dbReference>
<dbReference type="AlphaFoldDB" id="A0A437QEK1"/>
<dbReference type="InterPro" id="IPR003594">
    <property type="entry name" value="HATPase_dom"/>
</dbReference>
<comment type="caution">
    <text evidence="5">The sequence shown here is derived from an EMBL/GenBank/DDBJ whole genome shotgun (WGS) entry which is preliminary data.</text>
</comment>
<dbReference type="PRINTS" id="PR00344">
    <property type="entry name" value="BCTRLSENSOR"/>
</dbReference>
<gene>
    <name evidence="5" type="ORF">EOE65_04200</name>
</gene>
<accession>A0A437QEK1</accession>
<dbReference type="InterPro" id="IPR005467">
    <property type="entry name" value="His_kinase_dom"/>
</dbReference>
<proteinExistence type="predicted"/>
<evidence type="ECO:0000256" key="2">
    <source>
        <dbReference type="ARBA" id="ARBA00012438"/>
    </source>
</evidence>
<sequence>MSDMPASTSPLLIVSLDQAPLVSLLSSLNHATVSAGAPRAIKKALRNESTGVIVFLVTDPQSAELAEQGFDYIRHGLADKDRLLVVAHSSDYEPNALHWIEAFDINHFLCLEPAREEINCHIIQRCVKTWSRTVQLRAQYRAESDLLMSVTRLSRSEERLPDLLASFCDSLAQISCAAAQCRISIDRDGSATLKHHWPQQEQHNASFTKALQLPSLPSYLQRALTECKPQIDLLPEQSMFSALADQLERPLSSYLVFPLVVYDRVVELMVFLIPEDAMDSVSIRQIDVITKASEQLTMLLERREAERRLKQQYIRLKNTLVELKQTQTQLAHSEKMATVGQLAAGIAHEINNPLAFVLSNFGSMNEYLDSIFTMQSLHEQFLAAIDHGNQSLSAELKSQISASRGEMDMEFVCDDIRDIVAESRDGLNRVKEIIADLQSFARGNDATPVPLDLATSINQTLKLLKPFIDEQVTIQVDLAEAPDLKCHAGFVQQILTNLIKNALQALQGISHPDPNITISSRINGETLFISVRDNGPGIAPDAQKKVFDPFYTTKQVGKGTGLGLSVTYNLARKLGGDITLRSNPNEFCEFTLSLPYPEQQPQVASASKETAPLSD</sequence>
<keyword evidence="5" id="KW-0808">Transferase</keyword>
<dbReference type="SMART" id="SM00387">
    <property type="entry name" value="HATPase_c"/>
    <property type="match status" value="1"/>
</dbReference>
<evidence type="ECO:0000313" key="5">
    <source>
        <dbReference type="EMBL" id="RVU32865.1"/>
    </source>
</evidence>
<reference evidence="5 6" key="1">
    <citation type="submission" date="2019-01" db="EMBL/GenBank/DDBJ databases">
        <authorList>
            <person name="Chen W.-M."/>
        </authorList>
    </citation>
    <scope>NUCLEOTIDE SEQUENCE [LARGE SCALE GENOMIC DNA]</scope>
    <source>
        <strain evidence="5 6">HPM-16</strain>
    </source>
</reference>
<keyword evidence="6" id="KW-1185">Reference proteome</keyword>
<feature type="domain" description="Histidine kinase" evidence="4">
    <location>
        <begin position="391"/>
        <end position="598"/>
    </location>
</feature>
<evidence type="ECO:0000313" key="6">
    <source>
        <dbReference type="Proteomes" id="UP000282818"/>
    </source>
</evidence>
<keyword evidence="5" id="KW-0418">Kinase</keyword>
<dbReference type="SUPFAM" id="SSF55874">
    <property type="entry name" value="ATPase domain of HSP90 chaperone/DNA topoisomerase II/histidine kinase"/>
    <property type="match status" value="1"/>
</dbReference>
<dbReference type="EC" id="2.7.13.3" evidence="2"/>
<dbReference type="InterPro" id="IPR029016">
    <property type="entry name" value="GAF-like_dom_sf"/>
</dbReference>
<dbReference type="GO" id="GO:0000155">
    <property type="term" value="F:phosphorelay sensor kinase activity"/>
    <property type="evidence" value="ECO:0007669"/>
    <property type="project" value="InterPro"/>
</dbReference>
<dbReference type="InterPro" id="IPR003661">
    <property type="entry name" value="HisK_dim/P_dom"/>
</dbReference>
<dbReference type="Proteomes" id="UP000282818">
    <property type="component" value="Unassembled WGS sequence"/>
</dbReference>
<dbReference type="CDD" id="cd00075">
    <property type="entry name" value="HATPase"/>
    <property type="match status" value="1"/>
</dbReference>
<organism evidence="5 6">
    <name type="scientific">Neptunomonas marina</name>
    <dbReference type="NCBI Taxonomy" id="1815562"/>
    <lineage>
        <taxon>Bacteria</taxon>
        <taxon>Pseudomonadati</taxon>
        <taxon>Pseudomonadota</taxon>
        <taxon>Gammaproteobacteria</taxon>
        <taxon>Oceanospirillales</taxon>
        <taxon>Oceanospirillaceae</taxon>
        <taxon>Neptunomonas</taxon>
    </lineage>
</organism>
<name>A0A437QEK1_9GAMM</name>
<dbReference type="EMBL" id="SACQ01000001">
    <property type="protein sequence ID" value="RVU32865.1"/>
    <property type="molecule type" value="Genomic_DNA"/>
</dbReference>
<evidence type="ECO:0000259" key="4">
    <source>
        <dbReference type="PROSITE" id="PS50109"/>
    </source>
</evidence>
<keyword evidence="3" id="KW-0597">Phosphoprotein</keyword>
<dbReference type="RefSeq" id="WP_127693033.1">
    <property type="nucleotide sequence ID" value="NZ_SACQ01000001.1"/>
</dbReference>
<dbReference type="PANTHER" id="PTHR43065:SF42">
    <property type="entry name" value="TWO-COMPONENT SENSOR PPRA"/>
    <property type="match status" value="1"/>
</dbReference>
<dbReference type="Gene3D" id="3.30.565.10">
    <property type="entry name" value="Histidine kinase-like ATPase, C-terminal domain"/>
    <property type="match status" value="1"/>
</dbReference>
<evidence type="ECO:0000256" key="3">
    <source>
        <dbReference type="ARBA" id="ARBA00022553"/>
    </source>
</evidence>